<dbReference type="GeneID" id="72005507"/>
<dbReference type="InterPro" id="IPR013154">
    <property type="entry name" value="ADH-like_N"/>
</dbReference>
<dbReference type="InterPro" id="IPR011032">
    <property type="entry name" value="GroES-like_sf"/>
</dbReference>
<evidence type="ECO:0000313" key="3">
    <source>
        <dbReference type="Proteomes" id="UP000814176"/>
    </source>
</evidence>
<comment type="caution">
    <text evidence="2">The sequence shown here is derived from an EMBL/GenBank/DDBJ whole genome shotgun (WGS) entry which is preliminary data.</text>
</comment>
<dbReference type="Gene3D" id="3.40.50.720">
    <property type="entry name" value="NAD(P)-binding Rossmann-like Domain"/>
    <property type="match status" value="1"/>
</dbReference>
<sequence>MSVPAVPKTMKALVVKPGPAAVVEEVPVPVVGSDDILVKVVATAQNPTDWKFVDFVQNHGTILGCDWSGYVVDAGKNVTSPRVGDHVAGFVQGGTFTDYGAYAEYVRTPAELSWVVPEGTVNHEEAAALGCAFWTAVQALYNPTRLGLVEPPSRVEAEQWVFVYGGSTSVGQYATQLAHLSGYKVATVASPRNFELCRSLGADFVADYNDPEAVQQIKAATGDSIALAVDTISLAQSEAFASRVIKPGGGRVVLLLAPEEEGQVREDVVFQPTLVYTVLGRPFSMLGQDFPVSAEDRAHAVAFLKKIPELVREKQIIPNKTKLWEGGLQAVPDGLQYMRDGKVSAEKIVYSL</sequence>
<dbReference type="InterPro" id="IPR036291">
    <property type="entry name" value="NAD(P)-bd_dom_sf"/>
</dbReference>
<protein>
    <submittedName>
        <fullName evidence="2">GroES-like protein</fullName>
    </submittedName>
</protein>
<dbReference type="SMART" id="SM00829">
    <property type="entry name" value="PKS_ER"/>
    <property type="match status" value="1"/>
</dbReference>
<keyword evidence="3" id="KW-1185">Reference proteome</keyword>
<evidence type="ECO:0000259" key="1">
    <source>
        <dbReference type="SMART" id="SM00829"/>
    </source>
</evidence>
<dbReference type="InterPro" id="IPR020843">
    <property type="entry name" value="ER"/>
</dbReference>
<dbReference type="PANTHER" id="PTHR45348:SF2">
    <property type="entry name" value="ZINC-TYPE ALCOHOL DEHYDROGENASE-LIKE PROTEIN C2E1P3.01"/>
    <property type="match status" value="1"/>
</dbReference>
<dbReference type="Pfam" id="PF08240">
    <property type="entry name" value="ADH_N"/>
    <property type="match status" value="1"/>
</dbReference>
<dbReference type="Gene3D" id="3.90.180.10">
    <property type="entry name" value="Medium-chain alcohol dehydrogenases, catalytic domain"/>
    <property type="match status" value="1"/>
</dbReference>
<name>A0ABQ8K5Z7_9APHY</name>
<evidence type="ECO:0000313" key="2">
    <source>
        <dbReference type="EMBL" id="KAH9832324.1"/>
    </source>
</evidence>
<dbReference type="SUPFAM" id="SSF50129">
    <property type="entry name" value="GroES-like"/>
    <property type="match status" value="1"/>
</dbReference>
<dbReference type="EMBL" id="JADCUA010000022">
    <property type="protein sequence ID" value="KAH9832324.1"/>
    <property type="molecule type" value="Genomic_DNA"/>
</dbReference>
<dbReference type="CDD" id="cd08249">
    <property type="entry name" value="enoyl_reductase_like"/>
    <property type="match status" value="1"/>
</dbReference>
<dbReference type="SUPFAM" id="SSF51735">
    <property type="entry name" value="NAD(P)-binding Rossmann-fold domains"/>
    <property type="match status" value="1"/>
</dbReference>
<dbReference type="InterPro" id="IPR047122">
    <property type="entry name" value="Trans-enoyl_RdTase-like"/>
</dbReference>
<dbReference type="Pfam" id="PF00107">
    <property type="entry name" value="ADH_zinc_N"/>
    <property type="match status" value="1"/>
</dbReference>
<dbReference type="RefSeq" id="XP_047775343.1">
    <property type="nucleotide sequence ID" value="XM_047924775.1"/>
</dbReference>
<feature type="domain" description="Enoyl reductase (ER)" evidence="1">
    <location>
        <begin position="8"/>
        <end position="350"/>
    </location>
</feature>
<dbReference type="PANTHER" id="PTHR45348">
    <property type="entry name" value="HYPOTHETICAL OXIDOREDUCTASE (EUROFUNG)"/>
    <property type="match status" value="1"/>
</dbReference>
<accession>A0ABQ8K5Z7</accession>
<gene>
    <name evidence="2" type="ORF">C8Q71DRAFT_778517</name>
</gene>
<dbReference type="InterPro" id="IPR013149">
    <property type="entry name" value="ADH-like_C"/>
</dbReference>
<proteinExistence type="predicted"/>
<reference evidence="2 3" key="1">
    <citation type="journal article" date="2021" name="Environ. Microbiol.">
        <title>Gene family expansions and transcriptome signatures uncover fungal adaptations to wood decay.</title>
        <authorList>
            <person name="Hage H."/>
            <person name="Miyauchi S."/>
            <person name="Viragh M."/>
            <person name="Drula E."/>
            <person name="Min B."/>
            <person name="Chaduli D."/>
            <person name="Navarro D."/>
            <person name="Favel A."/>
            <person name="Norest M."/>
            <person name="Lesage-Meessen L."/>
            <person name="Balint B."/>
            <person name="Merenyi Z."/>
            <person name="de Eugenio L."/>
            <person name="Morin E."/>
            <person name="Martinez A.T."/>
            <person name="Baldrian P."/>
            <person name="Stursova M."/>
            <person name="Martinez M.J."/>
            <person name="Novotny C."/>
            <person name="Magnuson J.K."/>
            <person name="Spatafora J.W."/>
            <person name="Maurice S."/>
            <person name="Pangilinan J."/>
            <person name="Andreopoulos W."/>
            <person name="LaButti K."/>
            <person name="Hundley H."/>
            <person name="Na H."/>
            <person name="Kuo A."/>
            <person name="Barry K."/>
            <person name="Lipzen A."/>
            <person name="Henrissat B."/>
            <person name="Riley R."/>
            <person name="Ahrendt S."/>
            <person name="Nagy L.G."/>
            <person name="Grigoriev I.V."/>
            <person name="Martin F."/>
            <person name="Rosso M.N."/>
        </authorList>
    </citation>
    <scope>NUCLEOTIDE SEQUENCE [LARGE SCALE GENOMIC DNA]</scope>
    <source>
        <strain evidence="2 3">CIRM-BRFM 1785</strain>
    </source>
</reference>
<organism evidence="2 3">
    <name type="scientific">Rhodofomes roseus</name>
    <dbReference type="NCBI Taxonomy" id="34475"/>
    <lineage>
        <taxon>Eukaryota</taxon>
        <taxon>Fungi</taxon>
        <taxon>Dikarya</taxon>
        <taxon>Basidiomycota</taxon>
        <taxon>Agaricomycotina</taxon>
        <taxon>Agaricomycetes</taxon>
        <taxon>Polyporales</taxon>
        <taxon>Rhodofomes</taxon>
    </lineage>
</organism>
<dbReference type="Proteomes" id="UP000814176">
    <property type="component" value="Unassembled WGS sequence"/>
</dbReference>